<sequence>MSSKAINPRKISKAELKFREAFERLKSGKVEILPKGTPLSQNNVAKEAGVDPSALRRARFPELVAEIQTWIEANRDSPVQKSPRQMMLAQRSRNRDLQEKVRALEEQRDNALSQLLDAQLHILDLTLENQRLRAQVPESNIRFMSDGRTK</sequence>
<dbReference type="OrthoDB" id="8778941at2"/>
<evidence type="ECO:0000313" key="3">
    <source>
        <dbReference type="Proteomes" id="UP000225833"/>
    </source>
</evidence>
<dbReference type="AlphaFoldDB" id="A0A2D0ISG7"/>
<feature type="region of interest" description="Disordered" evidence="1">
    <location>
        <begin position="75"/>
        <end position="94"/>
    </location>
</feature>
<protein>
    <submittedName>
        <fullName evidence="2">Uncharacterized protein</fullName>
    </submittedName>
</protein>
<dbReference type="Proteomes" id="UP000225833">
    <property type="component" value="Unassembled WGS sequence"/>
</dbReference>
<dbReference type="EMBL" id="NIBS01000022">
    <property type="protein sequence ID" value="PHM24805.1"/>
    <property type="molecule type" value="Genomic_DNA"/>
</dbReference>
<gene>
    <name evidence="2" type="ORF">Xbud_03187</name>
</gene>
<reference evidence="2 3" key="1">
    <citation type="journal article" date="2017" name="Nat. Microbiol.">
        <title>Natural product diversity associated with the nematode symbionts Photorhabdus and Xenorhabdus.</title>
        <authorList>
            <person name="Tobias N.J."/>
            <person name="Wolff H."/>
            <person name="Djahanschiri B."/>
            <person name="Grundmann F."/>
            <person name="Kronenwerth M."/>
            <person name="Shi Y.M."/>
            <person name="Simonyi S."/>
            <person name="Grun P."/>
            <person name="Shapiro-Ilan D."/>
            <person name="Pidot S.J."/>
            <person name="Stinear T.P."/>
            <person name="Ebersberger I."/>
            <person name="Bode H.B."/>
        </authorList>
    </citation>
    <scope>NUCLEOTIDE SEQUENCE [LARGE SCALE GENOMIC DNA]</scope>
    <source>
        <strain evidence="2 3">DSM 16342</strain>
    </source>
</reference>
<comment type="caution">
    <text evidence="2">The sequence shown here is derived from an EMBL/GenBank/DDBJ whole genome shotgun (WGS) entry which is preliminary data.</text>
</comment>
<evidence type="ECO:0000313" key="2">
    <source>
        <dbReference type="EMBL" id="PHM24805.1"/>
    </source>
</evidence>
<organism evidence="2 3">
    <name type="scientific">Xenorhabdus budapestensis</name>
    <dbReference type="NCBI Taxonomy" id="290110"/>
    <lineage>
        <taxon>Bacteria</taxon>
        <taxon>Pseudomonadati</taxon>
        <taxon>Pseudomonadota</taxon>
        <taxon>Gammaproteobacteria</taxon>
        <taxon>Enterobacterales</taxon>
        <taxon>Morganellaceae</taxon>
        <taxon>Xenorhabdus</taxon>
    </lineage>
</organism>
<accession>A0A2D0ISG7</accession>
<proteinExistence type="predicted"/>
<dbReference type="RefSeq" id="WP_099136935.1">
    <property type="nucleotide sequence ID" value="NZ_CAWNNJ010000089.1"/>
</dbReference>
<name>A0A2D0ISG7_XENBU</name>
<evidence type="ECO:0000256" key="1">
    <source>
        <dbReference type="SAM" id="MobiDB-lite"/>
    </source>
</evidence>